<dbReference type="InterPro" id="IPR019874">
    <property type="entry name" value="RF_methyltr_PrmC"/>
</dbReference>
<dbReference type="Pfam" id="PF17827">
    <property type="entry name" value="PrmC_N"/>
    <property type="match status" value="1"/>
</dbReference>
<reference evidence="7 8" key="1">
    <citation type="submission" date="2024-03" db="EMBL/GenBank/DDBJ databases">
        <authorList>
            <person name="Jo J.-H."/>
        </authorList>
    </citation>
    <scope>NUCLEOTIDE SEQUENCE [LARGE SCALE GENOMIC DNA]</scope>
    <source>
        <strain evidence="7 8">AS3R-12</strain>
    </source>
</reference>
<dbReference type="NCBIfam" id="TIGR00536">
    <property type="entry name" value="hemK_fam"/>
    <property type="match status" value="1"/>
</dbReference>
<feature type="binding site" evidence="4">
    <location>
        <position position="184"/>
    </location>
    <ligand>
        <name>S-adenosyl-L-methionine</name>
        <dbReference type="ChEBI" id="CHEBI:59789"/>
    </ligand>
</feature>
<organism evidence="7 8">
    <name type="scientific">Novosphingobium aquae</name>
    <dbReference type="NCBI Taxonomy" id="3133435"/>
    <lineage>
        <taxon>Bacteria</taxon>
        <taxon>Pseudomonadati</taxon>
        <taxon>Pseudomonadota</taxon>
        <taxon>Alphaproteobacteria</taxon>
        <taxon>Sphingomonadales</taxon>
        <taxon>Sphingomonadaceae</taxon>
        <taxon>Novosphingobium</taxon>
    </lineage>
</organism>
<gene>
    <name evidence="4 7" type="primary">prmC</name>
    <name evidence="7" type="ORF">WG900_15110</name>
</gene>
<evidence type="ECO:0000259" key="5">
    <source>
        <dbReference type="Pfam" id="PF13847"/>
    </source>
</evidence>
<dbReference type="CDD" id="cd02440">
    <property type="entry name" value="AdoMet_MTases"/>
    <property type="match status" value="1"/>
</dbReference>
<dbReference type="HAMAP" id="MF_02126">
    <property type="entry name" value="RF_methyltr_PrmC"/>
    <property type="match status" value="1"/>
</dbReference>
<comment type="catalytic activity">
    <reaction evidence="4">
        <text>L-glutaminyl-[peptide chain release factor] + S-adenosyl-L-methionine = N(5)-methyl-L-glutaminyl-[peptide chain release factor] + S-adenosyl-L-homocysteine + H(+)</text>
        <dbReference type="Rhea" id="RHEA:42896"/>
        <dbReference type="Rhea" id="RHEA-COMP:10271"/>
        <dbReference type="Rhea" id="RHEA-COMP:10272"/>
        <dbReference type="ChEBI" id="CHEBI:15378"/>
        <dbReference type="ChEBI" id="CHEBI:30011"/>
        <dbReference type="ChEBI" id="CHEBI:57856"/>
        <dbReference type="ChEBI" id="CHEBI:59789"/>
        <dbReference type="ChEBI" id="CHEBI:61891"/>
        <dbReference type="EC" id="2.1.1.297"/>
    </reaction>
</comment>
<dbReference type="GO" id="GO:0032259">
    <property type="term" value="P:methylation"/>
    <property type="evidence" value="ECO:0007669"/>
    <property type="project" value="UniProtKB-KW"/>
</dbReference>
<dbReference type="GO" id="GO:0102559">
    <property type="term" value="F:peptide chain release factor N(5)-glutamine methyltransferase activity"/>
    <property type="evidence" value="ECO:0007669"/>
    <property type="project" value="UniProtKB-EC"/>
</dbReference>
<evidence type="ECO:0000256" key="1">
    <source>
        <dbReference type="ARBA" id="ARBA00022603"/>
    </source>
</evidence>
<evidence type="ECO:0000256" key="4">
    <source>
        <dbReference type="HAMAP-Rule" id="MF_02126"/>
    </source>
</evidence>
<dbReference type="NCBIfam" id="TIGR03534">
    <property type="entry name" value="RF_mod_PrmC"/>
    <property type="match status" value="1"/>
</dbReference>
<feature type="binding site" evidence="4">
    <location>
        <position position="166"/>
    </location>
    <ligand>
        <name>S-adenosyl-L-methionine</name>
        <dbReference type="ChEBI" id="CHEBI:59789"/>
    </ligand>
</feature>
<keyword evidence="3 4" id="KW-0949">S-adenosyl-L-methionine</keyword>
<dbReference type="InterPro" id="IPR025714">
    <property type="entry name" value="Methyltranfer_dom"/>
</dbReference>
<dbReference type="Gene3D" id="1.10.8.10">
    <property type="entry name" value="DNA helicase RuvA subunit, C-terminal domain"/>
    <property type="match status" value="1"/>
</dbReference>
<dbReference type="PANTHER" id="PTHR18895:SF74">
    <property type="entry name" value="MTRF1L RELEASE FACTOR GLUTAMINE METHYLTRANSFERASE"/>
    <property type="match status" value="1"/>
</dbReference>
<evidence type="ECO:0000313" key="7">
    <source>
        <dbReference type="EMBL" id="MEJ6011249.1"/>
    </source>
</evidence>
<keyword evidence="2 4" id="KW-0808">Transferase</keyword>
<evidence type="ECO:0000256" key="3">
    <source>
        <dbReference type="ARBA" id="ARBA00022691"/>
    </source>
</evidence>
<comment type="function">
    <text evidence="4">Methylates the class 1 translation termination release factors RF1/PrfA and RF2/PrfB on the glutamine residue of the universally conserved GGQ motif.</text>
</comment>
<keyword evidence="1 4" id="KW-0489">Methyltransferase</keyword>
<dbReference type="EMBL" id="JBBHJY010000008">
    <property type="protein sequence ID" value="MEJ6011249.1"/>
    <property type="molecule type" value="Genomic_DNA"/>
</dbReference>
<proteinExistence type="inferred from homology"/>
<evidence type="ECO:0000259" key="6">
    <source>
        <dbReference type="Pfam" id="PF17827"/>
    </source>
</evidence>
<sequence length="287" mass="29901">MSVGLAIREAAEALDGKSDTARLDAELLMAHLLGVSRSDLLMRHMLDEVSEGYARLIVRRMRGEPVAYIIGTQDFFGHTLRVTPDVLIPRGDSEALVVAALAARPAARRVLDCGTGSGALLLAVLADLPGAEGVGIDSSPGALAVAQGNADALGSAGRVTMTLADWHQPGWAAELGQFDLILANPPYVEETAELDASVRDYEPASALFSGPEGLDDYRVLVPQLPGLLVPGGAALVEIGHQQAEPVSAIAQAAGLSVTLHRDLAGRPRVLEMVHCETISLGKAGAQA</sequence>
<dbReference type="PROSITE" id="PS00092">
    <property type="entry name" value="N6_MTASE"/>
    <property type="match status" value="1"/>
</dbReference>
<feature type="binding site" evidence="4">
    <location>
        <begin position="184"/>
        <end position="187"/>
    </location>
    <ligand>
        <name>substrate</name>
    </ligand>
</feature>
<comment type="caution">
    <text evidence="7">The sequence shown here is derived from an EMBL/GenBank/DDBJ whole genome shotgun (WGS) entry which is preliminary data.</text>
</comment>
<accession>A0ABU8SBE4</accession>
<dbReference type="InterPro" id="IPR002052">
    <property type="entry name" value="DNA_methylase_N6_adenine_CS"/>
</dbReference>
<comment type="similarity">
    <text evidence="4">Belongs to the protein N5-glutamine methyltransferase family. PrmC subfamily.</text>
</comment>
<dbReference type="InterPro" id="IPR040758">
    <property type="entry name" value="PrmC_N"/>
</dbReference>
<dbReference type="PANTHER" id="PTHR18895">
    <property type="entry name" value="HEMK METHYLTRANSFERASE"/>
    <property type="match status" value="1"/>
</dbReference>
<dbReference type="EC" id="2.1.1.297" evidence="4"/>
<dbReference type="InterPro" id="IPR029063">
    <property type="entry name" value="SAM-dependent_MTases_sf"/>
</dbReference>
<protein>
    <recommendedName>
        <fullName evidence="4">Release factor glutamine methyltransferase</fullName>
        <shortName evidence="4">RF MTase</shortName>
        <ecNumber evidence="4">2.1.1.297</ecNumber>
    </recommendedName>
    <alternativeName>
        <fullName evidence="4">N5-glutamine methyltransferase PrmC</fullName>
    </alternativeName>
    <alternativeName>
        <fullName evidence="4">Protein-(glutamine-N5) MTase PrmC</fullName>
    </alternativeName>
    <alternativeName>
        <fullName evidence="4">Protein-glutamine N-methyltransferase PrmC</fullName>
    </alternativeName>
</protein>
<evidence type="ECO:0000256" key="2">
    <source>
        <dbReference type="ARBA" id="ARBA00022679"/>
    </source>
</evidence>
<dbReference type="InterPro" id="IPR004556">
    <property type="entry name" value="HemK-like"/>
</dbReference>
<feature type="binding site" evidence="4">
    <location>
        <position position="137"/>
    </location>
    <ligand>
        <name>S-adenosyl-L-methionine</name>
        <dbReference type="ChEBI" id="CHEBI:59789"/>
    </ligand>
</feature>
<feature type="domain" description="Release factor glutamine methyltransferase N-terminal" evidence="6">
    <location>
        <begin position="6"/>
        <end position="71"/>
    </location>
</feature>
<dbReference type="InterPro" id="IPR050320">
    <property type="entry name" value="N5-glutamine_MTase"/>
</dbReference>
<keyword evidence="8" id="KW-1185">Reference proteome</keyword>
<dbReference type="RefSeq" id="WP_339968279.1">
    <property type="nucleotide sequence ID" value="NZ_JBBHJY010000008.1"/>
</dbReference>
<dbReference type="Gene3D" id="3.40.50.150">
    <property type="entry name" value="Vaccinia Virus protein VP39"/>
    <property type="match status" value="1"/>
</dbReference>
<dbReference type="SUPFAM" id="SSF53335">
    <property type="entry name" value="S-adenosyl-L-methionine-dependent methyltransferases"/>
    <property type="match status" value="1"/>
</dbReference>
<feature type="binding site" evidence="4">
    <location>
        <begin position="114"/>
        <end position="118"/>
    </location>
    <ligand>
        <name>S-adenosyl-L-methionine</name>
        <dbReference type="ChEBI" id="CHEBI:59789"/>
    </ligand>
</feature>
<dbReference type="Proteomes" id="UP001379235">
    <property type="component" value="Unassembled WGS sequence"/>
</dbReference>
<dbReference type="Pfam" id="PF13847">
    <property type="entry name" value="Methyltransf_31"/>
    <property type="match status" value="1"/>
</dbReference>
<feature type="domain" description="Methyltransferase" evidence="5">
    <location>
        <begin position="109"/>
        <end position="184"/>
    </location>
</feature>
<evidence type="ECO:0000313" key="8">
    <source>
        <dbReference type="Proteomes" id="UP001379235"/>
    </source>
</evidence>
<name>A0ABU8SBE4_9SPHN</name>